<evidence type="ECO:0000259" key="4">
    <source>
        <dbReference type="Pfam" id="PF03472"/>
    </source>
</evidence>
<keyword evidence="1" id="KW-0805">Transcription regulation</keyword>
<evidence type="ECO:0000313" key="5">
    <source>
        <dbReference type="EMBL" id="MCH4810920.1"/>
    </source>
</evidence>
<dbReference type="RefSeq" id="WP_240717191.1">
    <property type="nucleotide sequence ID" value="NZ_JAKVTW010000002.1"/>
</dbReference>
<keyword evidence="2" id="KW-0238">DNA-binding</keyword>
<accession>A0ABS9S483</accession>
<keyword evidence="6" id="KW-1185">Reference proteome</keyword>
<protein>
    <submittedName>
        <fullName evidence="5">Autoinducer binding domain-containing protein</fullName>
    </submittedName>
</protein>
<evidence type="ECO:0000256" key="2">
    <source>
        <dbReference type="ARBA" id="ARBA00023125"/>
    </source>
</evidence>
<evidence type="ECO:0000256" key="3">
    <source>
        <dbReference type="ARBA" id="ARBA00023163"/>
    </source>
</evidence>
<organism evidence="5 6">
    <name type="scientific">Vreelandella neptunia</name>
    <dbReference type="NCBI Taxonomy" id="115551"/>
    <lineage>
        <taxon>Bacteria</taxon>
        <taxon>Pseudomonadati</taxon>
        <taxon>Pseudomonadota</taxon>
        <taxon>Gammaproteobacteria</taxon>
        <taxon>Oceanospirillales</taxon>
        <taxon>Halomonadaceae</taxon>
        <taxon>Vreelandella</taxon>
    </lineage>
</organism>
<name>A0ABS9S483_9GAMM</name>
<dbReference type="SUPFAM" id="SSF75516">
    <property type="entry name" value="Pheromone-binding domain of LuxR-like quorum-sensing transcription factors"/>
    <property type="match status" value="1"/>
</dbReference>
<keyword evidence="3" id="KW-0804">Transcription</keyword>
<reference evidence="5 6" key="1">
    <citation type="submission" date="2022-03" db="EMBL/GenBank/DDBJ databases">
        <title>Genomic signatures underlying metal tolerance in selected Arctic bacterial isolates.</title>
        <authorList>
            <person name="Thomas F.A."/>
            <person name="Venkatachalam S."/>
            <person name="Krishnan K.P."/>
        </authorList>
    </citation>
    <scope>NUCLEOTIDE SEQUENCE [LARGE SCALE GENOMIC DNA]</scope>
    <source>
        <strain evidence="5 6">HM116</strain>
    </source>
</reference>
<evidence type="ECO:0000256" key="1">
    <source>
        <dbReference type="ARBA" id="ARBA00023015"/>
    </source>
</evidence>
<sequence length="119" mass="13618">MHDNGIHLITEVQGNIGSGINEYKDVLSWAFKKIGITHFSYVYLGYAPSEVDEAVIIGNYPEAWVELYESQSLFRTDPIINQSSKTSTSFFWEDTLKLNRNSEYIFNMSAEYGIEQGFT</sequence>
<feature type="non-terminal residue" evidence="5">
    <location>
        <position position="119"/>
    </location>
</feature>
<feature type="domain" description="Transcription factor LuxR-like autoinducer-binding" evidence="4">
    <location>
        <begin position="23"/>
        <end position="119"/>
    </location>
</feature>
<dbReference type="InterPro" id="IPR005143">
    <property type="entry name" value="TF_LuxR_autoind-bd_dom"/>
</dbReference>
<evidence type="ECO:0000313" key="6">
    <source>
        <dbReference type="Proteomes" id="UP001320609"/>
    </source>
</evidence>
<proteinExistence type="predicted"/>
<gene>
    <name evidence="5" type="ORF">MLE19_06225</name>
</gene>
<dbReference type="Pfam" id="PF03472">
    <property type="entry name" value="Autoind_bind"/>
    <property type="match status" value="1"/>
</dbReference>
<dbReference type="EMBL" id="JAKVTW010000002">
    <property type="protein sequence ID" value="MCH4810920.1"/>
    <property type="molecule type" value="Genomic_DNA"/>
</dbReference>
<dbReference type="InterPro" id="IPR036693">
    <property type="entry name" value="TF_LuxR_autoind-bd_dom_sf"/>
</dbReference>
<comment type="caution">
    <text evidence="5">The sequence shown here is derived from an EMBL/GenBank/DDBJ whole genome shotgun (WGS) entry which is preliminary data.</text>
</comment>
<dbReference type="Gene3D" id="3.30.450.80">
    <property type="entry name" value="Transcription factor LuxR-like, autoinducer-binding domain"/>
    <property type="match status" value="1"/>
</dbReference>
<dbReference type="Proteomes" id="UP001320609">
    <property type="component" value="Unassembled WGS sequence"/>
</dbReference>